<keyword evidence="4 6" id="KW-0808">Transferase</keyword>
<feature type="binding site" evidence="6">
    <location>
        <position position="115"/>
    </location>
    <ligand>
        <name>S-adenosyl-L-methionine</name>
        <dbReference type="ChEBI" id="CHEBI:59789"/>
    </ligand>
</feature>
<evidence type="ECO:0000256" key="7">
    <source>
        <dbReference type="SAM" id="MobiDB-lite"/>
    </source>
</evidence>
<dbReference type="InterPro" id="IPR007209">
    <property type="entry name" value="RNaseL-inhib-like_metal-bd_dom"/>
</dbReference>
<dbReference type="NCBIfam" id="NF002621">
    <property type="entry name" value="PRK02287.1"/>
    <property type="match status" value="1"/>
</dbReference>
<evidence type="ECO:0000259" key="9">
    <source>
        <dbReference type="Pfam" id="PF04068"/>
    </source>
</evidence>
<feature type="compositionally biased region" description="Polar residues" evidence="7">
    <location>
        <begin position="278"/>
        <end position="289"/>
    </location>
</feature>
<sequence>MPKGKGSKHDRARTGGNAPSKYREAWAEGAYNRDNSEDEEDQHGGPQPVPFRLAMWDLGQCDKKRCTGTRLVRQKVVQELRLGVPFPGIILSPMGKACVSCQDKELIAVKGLAVVDCSWNRLEEVPFGRIKGAAPRLLPWLIAANPVNFGRPCKLSCAEAFAAALFICGWPTAAAAVMSRFKWGHSFFTTNEELLDRYAECPGSAEVIAVQTAYLDSLHAAPRSVPGAGESEDYLADVDLPPSSSGSDAESLLEEGEDASESPASTRALHDDHRDLAGTQSQRSDSITPSEPDYAKDESGPNGSTEQSAAASRARAVEHARSQQQKQYDELADTLRDSNISDRKSGAVD</sequence>
<evidence type="ECO:0000313" key="10">
    <source>
        <dbReference type="EMBL" id="CAL5221731.1"/>
    </source>
</evidence>
<feature type="compositionally biased region" description="Basic and acidic residues" evidence="7">
    <location>
        <begin position="315"/>
        <end position="349"/>
    </location>
</feature>
<dbReference type="PANTHER" id="PTHR20426">
    <property type="entry name" value="RIBOSOME BIOGENESIS PROTEIN TSR3 HOMOLOG"/>
    <property type="match status" value="1"/>
</dbReference>
<protein>
    <recommendedName>
        <fullName evidence="6">18S rRNA aminocarboxypropyltransferase</fullName>
        <ecNumber evidence="6">2.5.1.157</ecNumber>
    </recommendedName>
</protein>
<keyword evidence="11" id="KW-1185">Reference proteome</keyword>
<dbReference type="EC" id="2.5.1.157" evidence="6"/>
<evidence type="ECO:0000256" key="2">
    <source>
        <dbReference type="ARBA" id="ARBA00022517"/>
    </source>
</evidence>
<comment type="catalytic activity">
    <reaction evidence="6">
        <text>an N(1)-methylpseudouridine in rRNA + S-adenosyl-L-methionine = N(1)-methyl-N(3)-[(3S)-3-amino-3-carboxypropyl]pseudouridine in rRNA + S-methyl-5'-thioadenosine + H(+)</text>
        <dbReference type="Rhea" id="RHEA:63296"/>
        <dbReference type="Rhea" id="RHEA-COMP:11634"/>
        <dbReference type="Rhea" id="RHEA-COMP:16310"/>
        <dbReference type="ChEBI" id="CHEBI:15378"/>
        <dbReference type="ChEBI" id="CHEBI:17509"/>
        <dbReference type="ChEBI" id="CHEBI:59789"/>
        <dbReference type="ChEBI" id="CHEBI:74890"/>
        <dbReference type="ChEBI" id="CHEBI:146234"/>
        <dbReference type="EC" id="2.5.1.157"/>
    </reaction>
</comment>
<evidence type="ECO:0000256" key="1">
    <source>
        <dbReference type="ARBA" id="ARBA00022490"/>
    </source>
</evidence>
<feature type="binding site" evidence="6">
    <location>
        <position position="67"/>
    </location>
    <ligand>
        <name>S-adenosyl-L-methionine</name>
        <dbReference type="ChEBI" id="CHEBI:59789"/>
    </ligand>
</feature>
<feature type="region of interest" description="Disordered" evidence="7">
    <location>
        <begin position="1"/>
        <end position="49"/>
    </location>
</feature>
<evidence type="ECO:0000256" key="5">
    <source>
        <dbReference type="ARBA" id="ARBA00022691"/>
    </source>
</evidence>
<proteinExistence type="inferred from homology"/>
<comment type="caution">
    <text evidence="6">Lacks conserved residue(s) required for the propagation of feature annotation.</text>
</comment>
<feature type="compositionally biased region" description="Acidic residues" evidence="7">
    <location>
        <begin position="251"/>
        <end position="260"/>
    </location>
</feature>
<feature type="domain" description="16S/18S rRNA aminocarboxypropyltransferase Tsr3 C-terminal" evidence="8">
    <location>
        <begin position="89"/>
        <end position="215"/>
    </location>
</feature>
<keyword evidence="3 6" id="KW-0698">rRNA processing</keyword>
<dbReference type="Pfam" id="PF04068">
    <property type="entry name" value="Fer4_RLI"/>
    <property type="match status" value="1"/>
</dbReference>
<evidence type="ECO:0000256" key="4">
    <source>
        <dbReference type="ARBA" id="ARBA00022679"/>
    </source>
</evidence>
<dbReference type="InterPro" id="IPR007177">
    <property type="entry name" value="Tsr3_C"/>
</dbReference>
<dbReference type="Proteomes" id="UP001497392">
    <property type="component" value="Unassembled WGS sequence"/>
</dbReference>
<organism evidence="10 11">
    <name type="scientific">Coccomyxa viridis</name>
    <dbReference type="NCBI Taxonomy" id="1274662"/>
    <lineage>
        <taxon>Eukaryota</taxon>
        <taxon>Viridiplantae</taxon>
        <taxon>Chlorophyta</taxon>
        <taxon>core chlorophytes</taxon>
        <taxon>Trebouxiophyceae</taxon>
        <taxon>Trebouxiophyceae incertae sedis</taxon>
        <taxon>Coccomyxaceae</taxon>
        <taxon>Coccomyxa</taxon>
    </lineage>
</organism>
<gene>
    <name evidence="10" type="primary">g3980</name>
    <name evidence="10" type="ORF">VP750_LOCUS3390</name>
</gene>
<keyword evidence="2 6" id="KW-0690">Ribosome biogenesis</keyword>
<feature type="domain" description="RNase L inhibitor RLI-like possible metal-binding" evidence="9">
    <location>
        <begin position="52"/>
        <end position="83"/>
    </location>
</feature>
<evidence type="ECO:0000313" key="11">
    <source>
        <dbReference type="Proteomes" id="UP001497392"/>
    </source>
</evidence>
<dbReference type="HAMAP" id="MF_01116">
    <property type="entry name" value="TSR3"/>
    <property type="match status" value="1"/>
</dbReference>
<comment type="similarity">
    <text evidence="6">Belongs to the TDD superfamily. TSR3 family.</text>
</comment>
<dbReference type="InterPro" id="IPR022968">
    <property type="entry name" value="Tsr3-like"/>
</dbReference>
<dbReference type="EMBL" id="CAXHTA020000005">
    <property type="protein sequence ID" value="CAL5221731.1"/>
    <property type="molecule type" value="Genomic_DNA"/>
</dbReference>
<evidence type="ECO:0000256" key="3">
    <source>
        <dbReference type="ARBA" id="ARBA00022552"/>
    </source>
</evidence>
<comment type="caution">
    <text evidence="10">The sequence shown here is derived from an EMBL/GenBank/DDBJ whole genome shotgun (WGS) entry which is preliminary data.</text>
</comment>
<name>A0ABP1FP61_9CHLO</name>
<evidence type="ECO:0000256" key="6">
    <source>
        <dbReference type="HAMAP-Rule" id="MF_03146"/>
    </source>
</evidence>
<feature type="region of interest" description="Disordered" evidence="7">
    <location>
        <begin position="222"/>
        <end position="349"/>
    </location>
</feature>
<keyword evidence="1" id="KW-0963">Cytoplasm</keyword>
<feature type="binding site" evidence="6">
    <location>
        <position position="138"/>
    </location>
    <ligand>
        <name>S-adenosyl-L-methionine</name>
        <dbReference type="ChEBI" id="CHEBI:59789"/>
    </ligand>
</feature>
<evidence type="ECO:0000259" key="8">
    <source>
        <dbReference type="Pfam" id="PF04034"/>
    </source>
</evidence>
<dbReference type="PANTHER" id="PTHR20426:SF0">
    <property type="entry name" value="18S RRNA AMINOCARBOXYPROPYLTRANSFERASE"/>
    <property type="match status" value="1"/>
</dbReference>
<keyword evidence="5 6" id="KW-0949">S-adenosyl-L-methionine</keyword>
<accession>A0ABP1FP61</accession>
<comment type="function">
    <text evidence="6">Aminocarboxypropyltransferase that catalyzes the aminocarboxypropyl transfer on pseudouridine in 18S rRNA. It constitutes the last step in biosynthesis of the hypermodified N1-methyl-N3-(3-amino-3-carboxypropyl) pseudouridine (m1acp3-Psi).</text>
</comment>
<dbReference type="Pfam" id="PF04034">
    <property type="entry name" value="Ribo_biogen_C"/>
    <property type="match status" value="1"/>
</dbReference>
<reference evidence="10 11" key="1">
    <citation type="submission" date="2024-06" db="EMBL/GenBank/DDBJ databases">
        <authorList>
            <person name="Kraege A."/>
            <person name="Thomma B."/>
        </authorList>
    </citation>
    <scope>NUCLEOTIDE SEQUENCE [LARGE SCALE GENOMIC DNA]</scope>
</reference>